<dbReference type="HOGENOM" id="CLU_2580620_0_0_1"/>
<dbReference type="InParanoid" id="B0XK36"/>
<dbReference type="AlphaFoldDB" id="B0XK36"/>
<feature type="region of interest" description="Disordered" evidence="1">
    <location>
        <begin position="1"/>
        <end position="22"/>
    </location>
</feature>
<reference evidence="2" key="1">
    <citation type="submission" date="2007-03" db="EMBL/GenBank/DDBJ databases">
        <title>Annotation of Culex pipiens quinquefasciatus.</title>
        <authorList>
            <consortium name="The Broad Institute Genome Sequencing Platform"/>
            <person name="Atkinson P.W."/>
            <person name="Hemingway J."/>
            <person name="Christensen B.M."/>
            <person name="Higgs S."/>
            <person name="Kodira C."/>
            <person name="Hannick L."/>
            <person name="Megy K."/>
            <person name="O'Leary S."/>
            <person name="Pearson M."/>
            <person name="Haas B.J."/>
            <person name="Mauceli E."/>
            <person name="Wortman J.R."/>
            <person name="Lee N.H."/>
            <person name="Guigo R."/>
            <person name="Stanke M."/>
            <person name="Alvarado L."/>
            <person name="Amedeo P."/>
            <person name="Antoine C.H."/>
            <person name="Arensburger P."/>
            <person name="Bidwell S.L."/>
            <person name="Crawford M."/>
            <person name="Camaro F."/>
            <person name="Devon K."/>
            <person name="Engels R."/>
            <person name="Hammond M."/>
            <person name="Howarth C."/>
            <person name="Koehrsen M."/>
            <person name="Lawson D."/>
            <person name="Montgomery P."/>
            <person name="Nene V."/>
            <person name="Nusbaum C."/>
            <person name="Puiu D."/>
            <person name="Romero-Severson J."/>
            <person name="Severson D.W."/>
            <person name="Shumway M."/>
            <person name="Sisk P."/>
            <person name="Stolte C."/>
            <person name="Zeng Q."/>
            <person name="Eisenstadt E."/>
            <person name="Fraser-Liggett C."/>
            <person name="Strausberg R."/>
            <person name="Galagan J."/>
            <person name="Birren B."/>
            <person name="Collins F.H."/>
        </authorList>
    </citation>
    <scope>NUCLEOTIDE SEQUENCE [LARGE SCALE GENOMIC DNA]</scope>
    <source>
        <strain evidence="2">JHB</strain>
    </source>
</reference>
<dbReference type="VEuPathDB" id="VectorBase:CPIJ019763"/>
<sequence>MSCCGSQDPVRPPINPSFQSDVLKGPEQVHVSKFYKEAKDGKFVSCLQDDARTLYQTFRKGVIESNNGPCLGWRENLHSPYL</sequence>
<dbReference type="KEGG" id="cqu:CpipJ_CPIJ019763"/>
<gene>
    <name evidence="2" type="ORF">CpipJ_CPIJ019763</name>
</gene>
<accession>B0XK36</accession>
<feature type="non-terminal residue" evidence="2">
    <location>
        <position position="82"/>
    </location>
</feature>
<name>B0XK36_CULQU</name>
<protein>
    <submittedName>
        <fullName evidence="2">Long-chain-fatty-acid coa ligase</fullName>
    </submittedName>
</protein>
<dbReference type="STRING" id="7176.B0XK36"/>
<organism>
    <name type="scientific">Culex quinquefasciatus</name>
    <name type="common">Southern house mosquito</name>
    <name type="synonym">Culex pungens</name>
    <dbReference type="NCBI Taxonomy" id="7176"/>
    <lineage>
        <taxon>Eukaryota</taxon>
        <taxon>Metazoa</taxon>
        <taxon>Ecdysozoa</taxon>
        <taxon>Arthropoda</taxon>
        <taxon>Hexapoda</taxon>
        <taxon>Insecta</taxon>
        <taxon>Pterygota</taxon>
        <taxon>Neoptera</taxon>
        <taxon>Endopterygota</taxon>
        <taxon>Diptera</taxon>
        <taxon>Nematocera</taxon>
        <taxon>Culicoidea</taxon>
        <taxon>Culicidae</taxon>
        <taxon>Culicinae</taxon>
        <taxon>Culicini</taxon>
        <taxon>Culex</taxon>
        <taxon>Culex</taxon>
    </lineage>
</organism>
<evidence type="ECO:0000313" key="2">
    <source>
        <dbReference type="EMBL" id="EDS31160.1"/>
    </source>
</evidence>
<dbReference type="EMBL" id="DS233697">
    <property type="protein sequence ID" value="EDS31160.1"/>
    <property type="molecule type" value="Genomic_DNA"/>
</dbReference>
<dbReference type="eggNOG" id="KOG1256">
    <property type="taxonomic scope" value="Eukaryota"/>
</dbReference>
<dbReference type="VEuPathDB" id="VectorBase:CQUJHB007070"/>
<keyword evidence="2" id="KW-0436">Ligase</keyword>
<evidence type="ECO:0000256" key="1">
    <source>
        <dbReference type="SAM" id="MobiDB-lite"/>
    </source>
</evidence>
<proteinExistence type="predicted"/>
<dbReference type="OrthoDB" id="1700726at2759"/>
<dbReference type="GO" id="GO:0016874">
    <property type="term" value="F:ligase activity"/>
    <property type="evidence" value="ECO:0007669"/>
    <property type="project" value="UniProtKB-KW"/>
</dbReference>